<organism evidence="1 2">
    <name type="scientific">Lysobacter korlensis</name>
    <dbReference type="NCBI Taxonomy" id="553636"/>
    <lineage>
        <taxon>Bacteria</taxon>
        <taxon>Pseudomonadati</taxon>
        <taxon>Pseudomonadota</taxon>
        <taxon>Gammaproteobacteria</taxon>
        <taxon>Lysobacterales</taxon>
        <taxon>Lysobacteraceae</taxon>
        <taxon>Lysobacter</taxon>
    </lineage>
</organism>
<evidence type="ECO:0000313" key="1">
    <source>
        <dbReference type="EMBL" id="MFC0678129.1"/>
    </source>
</evidence>
<name>A0ABV6RNI9_9GAMM</name>
<reference evidence="1 2" key="1">
    <citation type="submission" date="2024-09" db="EMBL/GenBank/DDBJ databases">
        <authorList>
            <person name="Sun Q."/>
            <person name="Mori K."/>
        </authorList>
    </citation>
    <scope>NUCLEOTIDE SEQUENCE [LARGE SCALE GENOMIC DNA]</scope>
    <source>
        <strain evidence="1 2">KCTC 23076</strain>
    </source>
</reference>
<dbReference type="EMBL" id="JBHLTG010000002">
    <property type="protein sequence ID" value="MFC0678129.1"/>
    <property type="molecule type" value="Genomic_DNA"/>
</dbReference>
<evidence type="ECO:0000313" key="2">
    <source>
        <dbReference type="Proteomes" id="UP001589896"/>
    </source>
</evidence>
<dbReference type="Proteomes" id="UP001589896">
    <property type="component" value="Unassembled WGS sequence"/>
</dbReference>
<protein>
    <submittedName>
        <fullName evidence="1">Uncharacterized protein</fullName>
    </submittedName>
</protein>
<keyword evidence="2" id="KW-1185">Reference proteome</keyword>
<gene>
    <name evidence="1" type="ORF">ACFFGH_09780</name>
</gene>
<accession>A0ABV6RNI9</accession>
<dbReference type="RefSeq" id="WP_386667707.1">
    <property type="nucleotide sequence ID" value="NZ_JBHLTG010000002.1"/>
</dbReference>
<comment type="caution">
    <text evidence="1">The sequence shown here is derived from an EMBL/GenBank/DDBJ whole genome shotgun (WGS) entry which is preliminary data.</text>
</comment>
<proteinExistence type="predicted"/>
<sequence length="279" mass="31078">MAVFTPVDGRPERAWIEERLGEWSTMHSVVPRGYDAYVRVFHPIEAQLLDWTGSGYVTLEQRVLTWHAVARSTRTTVHPLMQWTAIGRGLPQYRAETRGWQYGEPAQGRMPVEWLSRAVSVLHRGGEPCGRAAVWEGYGWLRPSGTGTAQLSAHDEPADATASPIDESLPFEPAEQAGRMLDLPSRSYFVFDADLGMLADEAWARESGWGWGTSFWGDTPNLLWPLDRSWFLVSEIDFDSTVIGCSADLAAELLSDDVLETALIPEGASLSFDADHINR</sequence>